<comment type="caution">
    <text evidence="1">The sequence shown here is derived from an EMBL/GenBank/DDBJ whole genome shotgun (WGS) entry which is preliminary data.</text>
</comment>
<name>A0A1Y3CPG3_9GAMM</name>
<keyword evidence="2" id="KW-1185">Reference proteome</keyword>
<protein>
    <submittedName>
        <fullName evidence="1">Uncharacterized protein</fullName>
    </submittedName>
</protein>
<dbReference type="AlphaFoldDB" id="A0A1Y3CPG3"/>
<dbReference type="EMBL" id="NEGB01000001">
    <property type="protein sequence ID" value="OTG67506.1"/>
    <property type="molecule type" value="Genomic_DNA"/>
</dbReference>
<dbReference type="STRING" id="1977882.B9T28_02455"/>
<organism evidence="1 2">
    <name type="scientific">Acinetobacter silvestris</name>
    <dbReference type="NCBI Taxonomy" id="1977882"/>
    <lineage>
        <taxon>Bacteria</taxon>
        <taxon>Pseudomonadati</taxon>
        <taxon>Pseudomonadota</taxon>
        <taxon>Gammaproteobacteria</taxon>
        <taxon>Moraxellales</taxon>
        <taxon>Moraxellaceae</taxon>
        <taxon>Acinetobacter</taxon>
    </lineage>
</organism>
<reference evidence="1 2" key="1">
    <citation type="submission" date="2017-04" db="EMBL/GenBank/DDBJ databases">
        <title>High diversity of culturable Acinetobacter species in natural soil and water ecosystems.</title>
        <authorList>
            <person name="Nemec A."/>
            <person name="Radolfova-Krizova L."/>
        </authorList>
    </citation>
    <scope>NUCLEOTIDE SEQUENCE [LARGE SCALE GENOMIC DNA]</scope>
    <source>
        <strain evidence="1 2">ANC 4999</strain>
    </source>
</reference>
<gene>
    <name evidence="1" type="ORF">B9T28_02455</name>
</gene>
<proteinExistence type="predicted"/>
<accession>A0A1Y3CPG3</accession>
<sequence>MNKLLIKILFVIMTTTIIPLTNAKNIVPQFSDYPVKSVYAGITAKLDISDSSARMFRTRLNEALQQKADFAGEYVTTMWGCGASCRMYSFVSKRTGKLLQGGFGGEGNAEDVVATNPRSRLLVTQEEHTNYNYEVDSLTVRFYVLEKGKLTLIKTVKQAAAQEK</sequence>
<evidence type="ECO:0000313" key="1">
    <source>
        <dbReference type="EMBL" id="OTG67506.1"/>
    </source>
</evidence>
<evidence type="ECO:0000313" key="2">
    <source>
        <dbReference type="Proteomes" id="UP000242765"/>
    </source>
</evidence>
<dbReference type="Proteomes" id="UP000242765">
    <property type="component" value="Unassembled WGS sequence"/>
</dbReference>
<dbReference type="OrthoDB" id="8757135at2"/>